<name>A0ABS5R8Z4_9HYPH</name>
<dbReference type="RefSeq" id="WP_213755570.1">
    <property type="nucleotide sequence ID" value="NZ_JAHCQH010000016.1"/>
</dbReference>
<keyword evidence="3" id="KW-1185">Reference proteome</keyword>
<dbReference type="Proteomes" id="UP001166585">
    <property type="component" value="Unassembled WGS sequence"/>
</dbReference>
<protein>
    <submittedName>
        <fullName evidence="2">Uncharacterized protein</fullName>
    </submittedName>
</protein>
<gene>
    <name evidence="2" type="ORF">KIP89_11450</name>
</gene>
<comment type="caution">
    <text evidence="2">The sequence shown here is derived from an EMBL/GenBank/DDBJ whole genome shotgun (WGS) entry which is preliminary data.</text>
</comment>
<evidence type="ECO:0000313" key="2">
    <source>
        <dbReference type="EMBL" id="MBS9477725.1"/>
    </source>
</evidence>
<feature type="region of interest" description="Disordered" evidence="1">
    <location>
        <begin position="214"/>
        <end position="235"/>
    </location>
</feature>
<organism evidence="2 3">
    <name type="scientific">Ancylobacter radicis</name>
    <dbReference type="NCBI Taxonomy" id="2836179"/>
    <lineage>
        <taxon>Bacteria</taxon>
        <taxon>Pseudomonadati</taxon>
        <taxon>Pseudomonadota</taxon>
        <taxon>Alphaproteobacteria</taxon>
        <taxon>Hyphomicrobiales</taxon>
        <taxon>Xanthobacteraceae</taxon>
        <taxon>Ancylobacter</taxon>
    </lineage>
</organism>
<reference evidence="2" key="1">
    <citation type="submission" date="2021-05" db="EMBL/GenBank/DDBJ databases">
        <authorList>
            <person name="Sun Q."/>
            <person name="Inoue M."/>
        </authorList>
    </citation>
    <scope>NUCLEOTIDE SEQUENCE</scope>
    <source>
        <strain evidence="2">VKM B-3255</strain>
    </source>
</reference>
<accession>A0ABS5R8Z4</accession>
<proteinExistence type="predicted"/>
<evidence type="ECO:0000256" key="1">
    <source>
        <dbReference type="SAM" id="MobiDB-lite"/>
    </source>
</evidence>
<dbReference type="EMBL" id="JAHCQH010000016">
    <property type="protein sequence ID" value="MBS9477725.1"/>
    <property type="molecule type" value="Genomic_DNA"/>
</dbReference>
<feature type="compositionally biased region" description="Basic and acidic residues" evidence="1">
    <location>
        <begin position="225"/>
        <end position="235"/>
    </location>
</feature>
<evidence type="ECO:0000313" key="3">
    <source>
        <dbReference type="Proteomes" id="UP001166585"/>
    </source>
</evidence>
<sequence>MTSALNPMPSADLAKVSLDRLDAVASAMERKWGIDRLPKLVDAPLAVRFRRQAERLDEAIRSDVSAAISAQAEAMLRAWNALDAAAITGGWKPLAPTIWEAVLPETGEVVAIVRDSDEAFALAKERKGAVWTLAEVAIAIEAFGDTVRATKEAFPGAEVTAVRPAGTTAKLAIGSAAPVVATERETKPARKLPARNRRNRSVGFAGLYAPLLDPRPEIPSTKPPIDWERGDDIPF</sequence>